<dbReference type="STRING" id="947166.A0A1D1VVY2"/>
<protein>
    <recommendedName>
        <fullName evidence="7">Cytochrome P450</fullName>
    </recommendedName>
</protein>
<reference evidence="5 6" key="1">
    <citation type="journal article" date="2016" name="Nat. Commun.">
        <title>Extremotolerant tardigrade genome and improved radiotolerance of human cultured cells by tardigrade-unique protein.</title>
        <authorList>
            <person name="Hashimoto T."/>
            <person name="Horikawa D.D."/>
            <person name="Saito Y."/>
            <person name="Kuwahara H."/>
            <person name="Kozuka-Hata H."/>
            <person name="Shin-I T."/>
            <person name="Minakuchi Y."/>
            <person name="Ohishi K."/>
            <person name="Motoyama A."/>
            <person name="Aizu T."/>
            <person name="Enomoto A."/>
            <person name="Kondo K."/>
            <person name="Tanaka S."/>
            <person name="Hara Y."/>
            <person name="Koshikawa S."/>
            <person name="Sagara H."/>
            <person name="Miura T."/>
            <person name="Yokobori S."/>
            <person name="Miyagawa K."/>
            <person name="Suzuki Y."/>
            <person name="Kubo T."/>
            <person name="Oyama M."/>
            <person name="Kohara Y."/>
            <person name="Fujiyama A."/>
            <person name="Arakawa K."/>
            <person name="Katayama T."/>
            <person name="Toyoda A."/>
            <person name="Kunieda T."/>
        </authorList>
    </citation>
    <scope>NUCLEOTIDE SEQUENCE [LARGE SCALE GENOMIC DNA]</scope>
    <source>
        <strain evidence="5 6">YOKOZUNA-1</strain>
    </source>
</reference>
<organism evidence="5 6">
    <name type="scientific">Ramazzottius varieornatus</name>
    <name type="common">Water bear</name>
    <name type="synonym">Tardigrade</name>
    <dbReference type="NCBI Taxonomy" id="947166"/>
    <lineage>
        <taxon>Eukaryota</taxon>
        <taxon>Metazoa</taxon>
        <taxon>Ecdysozoa</taxon>
        <taxon>Tardigrada</taxon>
        <taxon>Eutardigrada</taxon>
        <taxon>Parachela</taxon>
        <taxon>Hypsibioidea</taxon>
        <taxon>Ramazzottiidae</taxon>
        <taxon>Ramazzottius</taxon>
    </lineage>
</organism>
<dbReference type="GO" id="GO:0006082">
    <property type="term" value="P:organic acid metabolic process"/>
    <property type="evidence" value="ECO:0007669"/>
    <property type="project" value="TreeGrafter"/>
</dbReference>
<dbReference type="PANTHER" id="PTHR24300:SF403">
    <property type="entry name" value="CYTOCHROME P450 306A1"/>
    <property type="match status" value="1"/>
</dbReference>
<evidence type="ECO:0008006" key="7">
    <source>
        <dbReference type="Google" id="ProtNLM"/>
    </source>
</evidence>
<keyword evidence="3" id="KW-0408">Iron</keyword>
<sequence length="260" mass="29887">MNEQQGRPVDVRMKLNTAVSAVVSTVLFGQNYKHNEADFANVADTFRGIGGAAAMNYWLWLRYLPPYSKAYQQQIEAMHSNFNVFRAIIAKEKKDNPENRHNNFIAAYLARRKELQNERFTDHQLVLTLSDVFPAGFETTATTLRWALLCMCENPEIQKKLHAEIDREVGRERPPQLDDRDKLPWTEATLLEVQRIAIIAPTSKRVCPGEPLARMELSLFFTALLQKFRFELQPGTKADLRPRCGLTNDTRPFVLCAHPR</sequence>
<keyword evidence="4" id="KW-0503">Monooxygenase</keyword>
<dbReference type="GO" id="GO:0016712">
    <property type="term" value="F:oxidoreductase activity, acting on paired donors, with incorporation or reduction of molecular oxygen, reduced flavin or flavoprotein as one donor, and incorporation of one atom of oxygen"/>
    <property type="evidence" value="ECO:0007669"/>
    <property type="project" value="TreeGrafter"/>
</dbReference>
<dbReference type="Pfam" id="PF00067">
    <property type="entry name" value="p450"/>
    <property type="match status" value="2"/>
</dbReference>
<dbReference type="GO" id="GO:0006805">
    <property type="term" value="P:xenobiotic metabolic process"/>
    <property type="evidence" value="ECO:0007669"/>
    <property type="project" value="TreeGrafter"/>
</dbReference>
<name>A0A1D1VVY2_RAMVA</name>
<keyword evidence="4" id="KW-0560">Oxidoreductase</keyword>
<dbReference type="PRINTS" id="PR00385">
    <property type="entry name" value="P450"/>
</dbReference>
<keyword evidence="2" id="KW-0479">Metal-binding</keyword>
<gene>
    <name evidence="5" type="primary">RvY_15722-1</name>
    <name evidence="5" type="synonym">RvY_15722.1</name>
    <name evidence="5" type="ORF">RvY_15722</name>
</gene>
<dbReference type="InterPro" id="IPR036396">
    <property type="entry name" value="Cyt_P450_sf"/>
</dbReference>
<dbReference type="GO" id="GO:0005737">
    <property type="term" value="C:cytoplasm"/>
    <property type="evidence" value="ECO:0007669"/>
    <property type="project" value="TreeGrafter"/>
</dbReference>
<evidence type="ECO:0000256" key="3">
    <source>
        <dbReference type="ARBA" id="ARBA00023004"/>
    </source>
</evidence>
<evidence type="ECO:0000313" key="6">
    <source>
        <dbReference type="Proteomes" id="UP000186922"/>
    </source>
</evidence>
<dbReference type="AlphaFoldDB" id="A0A1D1VVY2"/>
<dbReference type="InterPro" id="IPR001128">
    <property type="entry name" value="Cyt_P450"/>
</dbReference>
<dbReference type="Gene3D" id="1.10.630.10">
    <property type="entry name" value="Cytochrome P450"/>
    <property type="match status" value="2"/>
</dbReference>
<evidence type="ECO:0000256" key="4">
    <source>
        <dbReference type="ARBA" id="ARBA00023033"/>
    </source>
</evidence>
<dbReference type="EMBL" id="BDGG01000012">
    <property type="protein sequence ID" value="GAV05622.1"/>
    <property type="molecule type" value="Genomic_DNA"/>
</dbReference>
<dbReference type="InterPro" id="IPR050182">
    <property type="entry name" value="Cytochrome_P450_fam2"/>
</dbReference>
<dbReference type="GO" id="GO:0005506">
    <property type="term" value="F:iron ion binding"/>
    <property type="evidence" value="ECO:0007669"/>
    <property type="project" value="InterPro"/>
</dbReference>
<proteinExistence type="inferred from homology"/>
<evidence type="ECO:0000256" key="1">
    <source>
        <dbReference type="ARBA" id="ARBA00010617"/>
    </source>
</evidence>
<dbReference type="Proteomes" id="UP000186922">
    <property type="component" value="Unassembled WGS sequence"/>
</dbReference>
<evidence type="ECO:0000313" key="5">
    <source>
        <dbReference type="EMBL" id="GAV05622.1"/>
    </source>
</evidence>
<accession>A0A1D1VVY2</accession>
<dbReference type="OrthoDB" id="9903536at2759"/>
<comment type="caution">
    <text evidence="5">The sequence shown here is derived from an EMBL/GenBank/DDBJ whole genome shotgun (WGS) entry which is preliminary data.</text>
</comment>
<dbReference type="SUPFAM" id="SSF48264">
    <property type="entry name" value="Cytochrome P450"/>
    <property type="match status" value="1"/>
</dbReference>
<evidence type="ECO:0000256" key="2">
    <source>
        <dbReference type="ARBA" id="ARBA00022723"/>
    </source>
</evidence>
<dbReference type="PRINTS" id="PR00463">
    <property type="entry name" value="EP450I"/>
</dbReference>
<comment type="similarity">
    <text evidence="1">Belongs to the cytochrome P450 family.</text>
</comment>
<dbReference type="GO" id="GO:0020037">
    <property type="term" value="F:heme binding"/>
    <property type="evidence" value="ECO:0007669"/>
    <property type="project" value="InterPro"/>
</dbReference>
<keyword evidence="6" id="KW-1185">Reference proteome</keyword>
<dbReference type="InterPro" id="IPR002401">
    <property type="entry name" value="Cyt_P450_E_grp-I"/>
</dbReference>
<dbReference type="PANTHER" id="PTHR24300">
    <property type="entry name" value="CYTOCHROME P450 508A4-RELATED"/>
    <property type="match status" value="1"/>
</dbReference>